<organism evidence="2 3">
    <name type="scientific">Chlorella ohadii</name>
    <dbReference type="NCBI Taxonomy" id="2649997"/>
    <lineage>
        <taxon>Eukaryota</taxon>
        <taxon>Viridiplantae</taxon>
        <taxon>Chlorophyta</taxon>
        <taxon>core chlorophytes</taxon>
        <taxon>Trebouxiophyceae</taxon>
        <taxon>Chlorellales</taxon>
        <taxon>Chlorellaceae</taxon>
        <taxon>Chlorella clade</taxon>
        <taxon>Chlorella</taxon>
    </lineage>
</organism>
<comment type="caution">
    <text evidence="2">The sequence shown here is derived from an EMBL/GenBank/DDBJ whole genome shotgun (WGS) entry which is preliminary data.</text>
</comment>
<feature type="compositionally biased region" description="Basic and acidic residues" evidence="1">
    <location>
        <begin position="116"/>
        <end position="126"/>
    </location>
</feature>
<protein>
    <submittedName>
        <fullName evidence="2">Uncharacterized protein</fullName>
    </submittedName>
</protein>
<feature type="region of interest" description="Disordered" evidence="1">
    <location>
        <begin position="96"/>
        <end position="129"/>
    </location>
</feature>
<dbReference type="AlphaFoldDB" id="A0AAD5GWW0"/>
<evidence type="ECO:0000313" key="2">
    <source>
        <dbReference type="EMBL" id="KAI7835309.1"/>
    </source>
</evidence>
<name>A0AAD5GWW0_9CHLO</name>
<dbReference type="EMBL" id="JADXDR010000300">
    <property type="protein sequence ID" value="KAI7835309.1"/>
    <property type="molecule type" value="Genomic_DNA"/>
</dbReference>
<accession>A0AAD5GWW0</accession>
<reference evidence="2" key="1">
    <citation type="submission" date="2020-11" db="EMBL/GenBank/DDBJ databases">
        <title>Chlorella ohadii genome sequencing and assembly.</title>
        <authorList>
            <person name="Murik O."/>
            <person name="Treves H."/>
            <person name="Kedem I."/>
            <person name="Shotland Y."/>
            <person name="Kaplan A."/>
        </authorList>
    </citation>
    <scope>NUCLEOTIDE SEQUENCE</scope>
    <source>
        <strain evidence="2">1</strain>
    </source>
</reference>
<sequence length="155" mass="16697">MFRSRRPKDMPKLRQKLADAAVSLAEAAASVEGSSEGEREPPLAVDLQARPDPGDVASSASEDPDIGQGWLHYAPPPQQAIEREVATVPASAWLAQQQHVEEGRQHGSGRFGRGSPLRDLRAKSEVGARPADVSVLQEDAEGRLQVAPRAWSVAY</sequence>
<keyword evidence="3" id="KW-1185">Reference proteome</keyword>
<proteinExistence type="predicted"/>
<feature type="region of interest" description="Disordered" evidence="1">
    <location>
        <begin position="29"/>
        <end position="76"/>
    </location>
</feature>
<evidence type="ECO:0000256" key="1">
    <source>
        <dbReference type="SAM" id="MobiDB-lite"/>
    </source>
</evidence>
<evidence type="ECO:0000313" key="3">
    <source>
        <dbReference type="Proteomes" id="UP001205105"/>
    </source>
</evidence>
<dbReference type="Proteomes" id="UP001205105">
    <property type="component" value="Unassembled WGS sequence"/>
</dbReference>
<gene>
    <name evidence="2" type="ORF">COHA_010787</name>
</gene>